<dbReference type="Proteomes" id="UP000824540">
    <property type="component" value="Unassembled WGS sequence"/>
</dbReference>
<accession>A0A8T2PIR3</accession>
<evidence type="ECO:0000313" key="2">
    <source>
        <dbReference type="EMBL" id="KAG9352424.1"/>
    </source>
</evidence>
<dbReference type="OrthoDB" id="275582at2759"/>
<feature type="region of interest" description="Disordered" evidence="1">
    <location>
        <begin position="13"/>
        <end position="32"/>
    </location>
</feature>
<proteinExistence type="predicted"/>
<evidence type="ECO:0000256" key="1">
    <source>
        <dbReference type="SAM" id="MobiDB-lite"/>
    </source>
</evidence>
<reference evidence="2" key="1">
    <citation type="thesis" date="2021" institute="BYU ScholarsArchive" country="Provo, UT, USA">
        <title>Applications of and Algorithms for Genome Assembly and Genomic Analyses with an Emphasis on Marine Teleosts.</title>
        <authorList>
            <person name="Pickett B.D."/>
        </authorList>
    </citation>
    <scope>NUCLEOTIDE SEQUENCE</scope>
    <source>
        <strain evidence="2">HI-2016</strain>
    </source>
</reference>
<sequence length="115" mass="13141">MKKGKLYSAWWKRSQRDSGGSTNKKRNHLNQRVKRPDYKVAYVQLGPGVQVAFDAEPLPYCPLFPGSQSGLVFSVSRGQGVGFNYQTYYRKHSAKWRVERDPIRTAAGPYRVDVC</sequence>
<gene>
    <name evidence="2" type="ORF">JZ751_020838</name>
</gene>
<keyword evidence="3" id="KW-1185">Reference proteome</keyword>
<protein>
    <submittedName>
        <fullName evidence="2">Uncharacterized protein</fullName>
    </submittedName>
</protein>
<organism evidence="2 3">
    <name type="scientific">Albula glossodonta</name>
    <name type="common">roundjaw bonefish</name>
    <dbReference type="NCBI Taxonomy" id="121402"/>
    <lineage>
        <taxon>Eukaryota</taxon>
        <taxon>Metazoa</taxon>
        <taxon>Chordata</taxon>
        <taxon>Craniata</taxon>
        <taxon>Vertebrata</taxon>
        <taxon>Euteleostomi</taxon>
        <taxon>Actinopterygii</taxon>
        <taxon>Neopterygii</taxon>
        <taxon>Teleostei</taxon>
        <taxon>Albuliformes</taxon>
        <taxon>Albulidae</taxon>
        <taxon>Albula</taxon>
    </lineage>
</organism>
<name>A0A8T2PIR3_9TELE</name>
<evidence type="ECO:0000313" key="3">
    <source>
        <dbReference type="Proteomes" id="UP000824540"/>
    </source>
</evidence>
<dbReference type="EMBL" id="JAFBMS010000005">
    <property type="protein sequence ID" value="KAG9352424.1"/>
    <property type="molecule type" value="Genomic_DNA"/>
</dbReference>
<feature type="compositionally biased region" description="Basic residues" evidence="1">
    <location>
        <begin position="23"/>
        <end position="32"/>
    </location>
</feature>
<comment type="caution">
    <text evidence="2">The sequence shown here is derived from an EMBL/GenBank/DDBJ whole genome shotgun (WGS) entry which is preliminary data.</text>
</comment>
<dbReference type="AlphaFoldDB" id="A0A8T2PIR3"/>